<dbReference type="EMBL" id="WKJK01000002">
    <property type="protein sequence ID" value="MRW89229.1"/>
    <property type="molecule type" value="Genomic_DNA"/>
</dbReference>
<dbReference type="Gene3D" id="2.30.40.10">
    <property type="entry name" value="Urease, subunit C, domain 1"/>
    <property type="match status" value="1"/>
</dbReference>
<keyword evidence="3" id="KW-1185">Reference proteome</keyword>
<comment type="caution">
    <text evidence="2">The sequence shown here is derived from an EMBL/GenBank/DDBJ whole genome shotgun (WGS) entry which is preliminary data.</text>
</comment>
<organism evidence="2 3">
    <name type="scientific">Duganella guangzhouensis</name>
    <dbReference type="NCBI Taxonomy" id="2666084"/>
    <lineage>
        <taxon>Bacteria</taxon>
        <taxon>Pseudomonadati</taxon>
        <taxon>Pseudomonadota</taxon>
        <taxon>Betaproteobacteria</taxon>
        <taxon>Burkholderiales</taxon>
        <taxon>Oxalobacteraceae</taxon>
        <taxon>Telluria group</taxon>
        <taxon>Duganella</taxon>
    </lineage>
</organism>
<reference evidence="2 3" key="1">
    <citation type="submission" date="2019-11" db="EMBL/GenBank/DDBJ databases">
        <title>Novel species isolated from a subtropical stream in China.</title>
        <authorList>
            <person name="Lu H."/>
        </authorList>
    </citation>
    <scope>NUCLEOTIDE SEQUENCE [LARGE SCALE GENOMIC DNA]</scope>
    <source>
        <strain evidence="2 3">FT80W</strain>
    </source>
</reference>
<proteinExistence type="predicted"/>
<dbReference type="PANTHER" id="PTHR43135">
    <property type="entry name" value="ALPHA-D-RIBOSE 1-METHYLPHOSPHONATE 5-TRIPHOSPHATE DIPHOSPHATASE"/>
    <property type="match status" value="1"/>
</dbReference>
<dbReference type="Pfam" id="PF01979">
    <property type="entry name" value="Amidohydro_1"/>
    <property type="match status" value="1"/>
</dbReference>
<dbReference type="RefSeq" id="WP_154373506.1">
    <property type="nucleotide sequence ID" value="NZ_WKJK01000002.1"/>
</dbReference>
<dbReference type="Proteomes" id="UP000433309">
    <property type="component" value="Unassembled WGS sequence"/>
</dbReference>
<dbReference type="InterPro" id="IPR006680">
    <property type="entry name" value="Amidohydro-rel"/>
</dbReference>
<accession>A0A6I2KYY3</accession>
<dbReference type="GO" id="GO:0016810">
    <property type="term" value="F:hydrolase activity, acting on carbon-nitrogen (but not peptide) bonds"/>
    <property type="evidence" value="ECO:0007669"/>
    <property type="project" value="InterPro"/>
</dbReference>
<evidence type="ECO:0000259" key="1">
    <source>
        <dbReference type="Pfam" id="PF01979"/>
    </source>
</evidence>
<dbReference type="InterPro" id="IPR011059">
    <property type="entry name" value="Metal-dep_hydrolase_composite"/>
</dbReference>
<dbReference type="SUPFAM" id="SSF51556">
    <property type="entry name" value="Metallo-dependent hydrolases"/>
    <property type="match status" value="1"/>
</dbReference>
<evidence type="ECO:0000313" key="3">
    <source>
        <dbReference type="Proteomes" id="UP000433309"/>
    </source>
</evidence>
<evidence type="ECO:0000313" key="2">
    <source>
        <dbReference type="EMBL" id="MRW89229.1"/>
    </source>
</evidence>
<name>A0A6I2KYY3_9BURK</name>
<dbReference type="Gene3D" id="3.20.20.140">
    <property type="entry name" value="Metal-dependent hydrolases"/>
    <property type="match status" value="1"/>
</dbReference>
<keyword evidence="2" id="KW-0378">Hydrolase</keyword>
<dbReference type="InterPro" id="IPR051781">
    <property type="entry name" value="Metallo-dep_Hydrolase"/>
</dbReference>
<dbReference type="AlphaFoldDB" id="A0A6I2KYY3"/>
<protein>
    <submittedName>
        <fullName evidence="2">Amidohydrolase family protein</fullName>
    </submittedName>
</protein>
<feature type="domain" description="Amidohydrolase-related" evidence="1">
    <location>
        <begin position="55"/>
        <end position="405"/>
    </location>
</feature>
<sequence>MPGIVFHNVSIFDGSGSLPGISAVRVEGNSIVELSADPSALGGVADRHIDGGGRTLMPGLVEAHAHLTWPSSVERYVPTLKLPLEDMILSTARNARILLDHGYTSAYSAGALSKTIEVTLNSFIQSGGMPGPRLIPSSIEREPPTSSNLGIFDGGVVDPHGTGPEAVRAFVRECATLGAKSVKFILSGEDALKPGSSQDLLYTQEEATAAGDQARISGVWLAAHAQAAAAVKMALRARFRVLYHCTWADVEALDMMEDRRDEIFVAPVVGIVQATLDAEQPHNIDMSDMKQSAAQVLARQRELIPELRRRGVRLLPGGDYGFPFNPTGRNARDLELFVRHFDYTPREALEAATRLGGELMGMEHLLGRIKPGYLADLLLVDGDPLQDITILQDRKRLHAIMKDGRFHKEPVAL</sequence>
<dbReference type="InterPro" id="IPR032466">
    <property type="entry name" value="Metal_Hydrolase"/>
</dbReference>
<dbReference type="PANTHER" id="PTHR43135:SF3">
    <property type="entry name" value="ALPHA-D-RIBOSE 1-METHYLPHOSPHONATE 5-TRIPHOSPHATE DIPHOSPHATASE"/>
    <property type="match status" value="1"/>
</dbReference>
<dbReference type="SUPFAM" id="SSF51338">
    <property type="entry name" value="Composite domain of metallo-dependent hydrolases"/>
    <property type="match status" value="1"/>
</dbReference>
<gene>
    <name evidence="2" type="ORF">GJ699_04455</name>
</gene>